<evidence type="ECO:0000313" key="2">
    <source>
        <dbReference type="Ensembl" id="ENSCMIP00000022171.1"/>
    </source>
</evidence>
<reference evidence="3" key="2">
    <citation type="journal article" date="2007" name="PLoS Biol.">
        <title>Survey sequencing and comparative analysis of the elephant shark (Callorhinchus milii) genome.</title>
        <authorList>
            <person name="Venkatesh B."/>
            <person name="Kirkness E.F."/>
            <person name="Loh Y.H."/>
            <person name="Halpern A.L."/>
            <person name="Lee A.P."/>
            <person name="Johnson J."/>
            <person name="Dandona N."/>
            <person name="Viswanathan L.D."/>
            <person name="Tay A."/>
            <person name="Venter J.C."/>
            <person name="Strausberg R.L."/>
            <person name="Brenner S."/>
        </authorList>
    </citation>
    <scope>NUCLEOTIDE SEQUENCE [LARGE SCALE GENOMIC DNA]</scope>
</reference>
<dbReference type="Proteomes" id="UP000314986">
    <property type="component" value="Unassembled WGS sequence"/>
</dbReference>
<reference evidence="3" key="3">
    <citation type="journal article" date="2014" name="Nature">
        <title>Elephant shark genome provides unique insights into gnathostome evolution.</title>
        <authorList>
            <consortium name="International Elephant Shark Genome Sequencing Consortium"/>
            <person name="Venkatesh B."/>
            <person name="Lee A.P."/>
            <person name="Ravi V."/>
            <person name="Maurya A.K."/>
            <person name="Lian M.M."/>
            <person name="Swann J.B."/>
            <person name="Ohta Y."/>
            <person name="Flajnik M.F."/>
            <person name="Sutoh Y."/>
            <person name="Kasahara M."/>
            <person name="Hoon S."/>
            <person name="Gangu V."/>
            <person name="Roy S.W."/>
            <person name="Irimia M."/>
            <person name="Korzh V."/>
            <person name="Kondrychyn I."/>
            <person name="Lim Z.W."/>
            <person name="Tay B.H."/>
            <person name="Tohari S."/>
            <person name="Kong K.W."/>
            <person name="Ho S."/>
            <person name="Lorente-Galdos B."/>
            <person name="Quilez J."/>
            <person name="Marques-Bonet T."/>
            <person name="Raney B.J."/>
            <person name="Ingham P.W."/>
            <person name="Tay A."/>
            <person name="Hillier L.W."/>
            <person name="Minx P."/>
            <person name="Boehm T."/>
            <person name="Wilson R.K."/>
            <person name="Brenner S."/>
            <person name="Warren W.C."/>
        </authorList>
    </citation>
    <scope>NUCLEOTIDE SEQUENCE [LARGE SCALE GENOMIC DNA]</scope>
</reference>
<evidence type="ECO:0000313" key="3">
    <source>
        <dbReference type="Proteomes" id="UP000314986"/>
    </source>
</evidence>
<feature type="compositionally biased region" description="Low complexity" evidence="1">
    <location>
        <begin position="144"/>
        <end position="163"/>
    </location>
</feature>
<dbReference type="STRING" id="7868.ENSCMIP00000022171"/>
<feature type="compositionally biased region" description="Basic and acidic residues" evidence="1">
    <location>
        <begin position="16"/>
        <end position="61"/>
    </location>
</feature>
<gene>
    <name evidence="2" type="primary">hypk</name>
</gene>
<feature type="compositionally biased region" description="Basic and acidic residues" evidence="1">
    <location>
        <begin position="123"/>
        <end position="133"/>
    </location>
</feature>
<reference evidence="2" key="5">
    <citation type="submission" date="2025-09" db="UniProtKB">
        <authorList>
            <consortium name="Ensembl"/>
        </authorList>
    </citation>
    <scope>IDENTIFICATION</scope>
</reference>
<feature type="compositionally biased region" description="Acidic residues" evidence="1">
    <location>
        <begin position="1"/>
        <end position="15"/>
    </location>
</feature>
<feature type="compositionally biased region" description="Low complexity" evidence="1">
    <location>
        <begin position="91"/>
        <end position="101"/>
    </location>
</feature>
<dbReference type="GeneTree" id="ENSGT00940000172438"/>
<feature type="region of interest" description="Disordered" evidence="1">
    <location>
        <begin position="1"/>
        <end position="183"/>
    </location>
</feature>
<reference evidence="3" key="1">
    <citation type="journal article" date="2006" name="Science">
        <title>Ancient noncoding elements conserved in the human genome.</title>
        <authorList>
            <person name="Venkatesh B."/>
            <person name="Kirkness E.F."/>
            <person name="Loh Y.H."/>
            <person name="Halpern A.L."/>
            <person name="Lee A.P."/>
            <person name="Johnson J."/>
            <person name="Dandona N."/>
            <person name="Viswanathan L.D."/>
            <person name="Tay A."/>
            <person name="Venter J.C."/>
            <person name="Strausberg R.L."/>
            <person name="Brenner S."/>
        </authorList>
    </citation>
    <scope>NUCLEOTIDE SEQUENCE [LARGE SCALE GENOMIC DNA]</scope>
</reference>
<accession>A0A4W3I413</accession>
<dbReference type="Ensembl" id="ENSCMIT00000022558.1">
    <property type="protein sequence ID" value="ENSCMIP00000022171.1"/>
    <property type="gene ID" value="ENSCMIG00000010045.1"/>
</dbReference>
<dbReference type="AlphaFoldDB" id="A0A4W3I413"/>
<dbReference type="InParanoid" id="A0A4W3I413"/>
<reference evidence="2" key="4">
    <citation type="submission" date="2025-08" db="UniProtKB">
        <authorList>
            <consortium name="Ensembl"/>
        </authorList>
    </citation>
    <scope>IDENTIFICATION</scope>
</reference>
<keyword evidence="3" id="KW-1185">Reference proteome</keyword>
<proteinExistence type="predicted"/>
<protein>
    <submittedName>
        <fullName evidence="2">Huntingtin interacting protein K</fullName>
    </submittedName>
</protein>
<feature type="compositionally biased region" description="Basic residues" evidence="1">
    <location>
        <begin position="172"/>
        <end position="183"/>
    </location>
</feature>
<evidence type="ECO:0000256" key="1">
    <source>
        <dbReference type="SAM" id="MobiDB-lite"/>
    </source>
</evidence>
<name>A0A4W3I413_CALMI</name>
<organism evidence="2 3">
    <name type="scientific">Callorhinchus milii</name>
    <name type="common">Ghost shark</name>
    <dbReference type="NCBI Taxonomy" id="7868"/>
    <lineage>
        <taxon>Eukaryota</taxon>
        <taxon>Metazoa</taxon>
        <taxon>Chordata</taxon>
        <taxon>Craniata</taxon>
        <taxon>Vertebrata</taxon>
        <taxon>Chondrichthyes</taxon>
        <taxon>Holocephali</taxon>
        <taxon>Chimaeriformes</taxon>
        <taxon>Callorhinchidae</taxon>
        <taxon>Callorhinchus</taxon>
    </lineage>
</organism>
<sequence>MAEGDVELELDNEENCTERPAEKPRKHDSGAADLERVTDYAEEKEILSSDLETVRGDDRAQHRPRCRLPARDQPGTRTGTGPDQDRDRTRPGQGQDQTRTGQDQDRTGPAQDQPRTSPGPGQDQDRTGPDQDRTSPGQDQTRDPSASCVCSSCSLVSRPCPLLGTDAPGNRKPNKKEKRNWLK</sequence>